<dbReference type="GO" id="GO:0016787">
    <property type="term" value="F:hydrolase activity"/>
    <property type="evidence" value="ECO:0007669"/>
    <property type="project" value="UniProtKB-KW"/>
</dbReference>
<evidence type="ECO:0000256" key="5">
    <source>
        <dbReference type="ARBA" id="ARBA00022801"/>
    </source>
</evidence>
<evidence type="ECO:0000256" key="1">
    <source>
        <dbReference type="ARBA" id="ARBA00022679"/>
    </source>
</evidence>
<evidence type="ECO:0000259" key="7">
    <source>
        <dbReference type="Pfam" id="PF17917"/>
    </source>
</evidence>
<sequence>MFWDRKIIKIENMLLLMVVKHCDAVKKYYTSEKECLAIIRGVESYRPYLANSHFIIVTDHSALTWLKSAKLSRRLERWALKLQDLDYDIIHRPGKSNVVADCLSRRPYTEAPAIQSVANAGHDSDTDSESDCLPNGWHTYTTFYYDDESPENCHVIDALEADQLPNNLANPISLFERQKQCPDFSDIIKYLQDRELPDDEKLRRAIVFESPYYSISGGIL</sequence>
<keyword evidence="6" id="KW-0695">RNA-directed DNA polymerase</keyword>
<proteinExistence type="predicted"/>
<dbReference type="OrthoDB" id="118243at2759"/>
<keyword evidence="3" id="KW-0540">Nuclease</keyword>
<dbReference type="CDD" id="cd09274">
    <property type="entry name" value="RNase_HI_RT_Ty3"/>
    <property type="match status" value="1"/>
</dbReference>
<dbReference type="PANTHER" id="PTHR37984">
    <property type="entry name" value="PROTEIN CBG26694"/>
    <property type="match status" value="1"/>
</dbReference>
<accession>A0A6J8BB57</accession>
<evidence type="ECO:0000313" key="8">
    <source>
        <dbReference type="EMBL" id="CAC5380843.1"/>
    </source>
</evidence>
<name>A0A6J8BB57_MYTCO</name>
<dbReference type="InterPro" id="IPR041373">
    <property type="entry name" value="RT_RNaseH"/>
</dbReference>
<dbReference type="SUPFAM" id="SSF56672">
    <property type="entry name" value="DNA/RNA polymerases"/>
    <property type="match status" value="1"/>
</dbReference>
<keyword evidence="2" id="KW-0548">Nucleotidyltransferase</keyword>
<dbReference type="InterPro" id="IPR050951">
    <property type="entry name" value="Retrovirus_Pol_polyprotein"/>
</dbReference>
<dbReference type="GO" id="GO:0004519">
    <property type="term" value="F:endonuclease activity"/>
    <property type="evidence" value="ECO:0007669"/>
    <property type="project" value="UniProtKB-KW"/>
</dbReference>
<dbReference type="PANTHER" id="PTHR37984:SF5">
    <property type="entry name" value="PROTEIN NYNRIN-LIKE"/>
    <property type="match status" value="1"/>
</dbReference>
<dbReference type="Proteomes" id="UP000507470">
    <property type="component" value="Unassembled WGS sequence"/>
</dbReference>
<evidence type="ECO:0000256" key="2">
    <source>
        <dbReference type="ARBA" id="ARBA00022695"/>
    </source>
</evidence>
<protein>
    <recommendedName>
        <fullName evidence="7">Reverse transcriptase RNase H-like domain-containing protein</fullName>
    </recommendedName>
</protein>
<keyword evidence="1" id="KW-0808">Transferase</keyword>
<dbReference type="Pfam" id="PF17917">
    <property type="entry name" value="RT_RNaseH"/>
    <property type="match status" value="1"/>
</dbReference>
<evidence type="ECO:0000256" key="6">
    <source>
        <dbReference type="ARBA" id="ARBA00022918"/>
    </source>
</evidence>
<evidence type="ECO:0000256" key="3">
    <source>
        <dbReference type="ARBA" id="ARBA00022722"/>
    </source>
</evidence>
<organism evidence="8 9">
    <name type="scientific">Mytilus coruscus</name>
    <name type="common">Sea mussel</name>
    <dbReference type="NCBI Taxonomy" id="42192"/>
    <lineage>
        <taxon>Eukaryota</taxon>
        <taxon>Metazoa</taxon>
        <taxon>Spiralia</taxon>
        <taxon>Lophotrochozoa</taxon>
        <taxon>Mollusca</taxon>
        <taxon>Bivalvia</taxon>
        <taxon>Autobranchia</taxon>
        <taxon>Pteriomorphia</taxon>
        <taxon>Mytilida</taxon>
        <taxon>Mytiloidea</taxon>
        <taxon>Mytilidae</taxon>
        <taxon>Mytilinae</taxon>
        <taxon>Mytilus</taxon>
    </lineage>
</organism>
<evidence type="ECO:0000256" key="4">
    <source>
        <dbReference type="ARBA" id="ARBA00022759"/>
    </source>
</evidence>
<keyword evidence="4" id="KW-0255">Endonuclease</keyword>
<keyword evidence="9" id="KW-1185">Reference proteome</keyword>
<feature type="domain" description="Reverse transcriptase RNase H-like" evidence="7">
    <location>
        <begin position="23"/>
        <end position="84"/>
    </location>
</feature>
<reference evidence="8 9" key="1">
    <citation type="submission" date="2020-06" db="EMBL/GenBank/DDBJ databases">
        <authorList>
            <person name="Li R."/>
            <person name="Bekaert M."/>
        </authorList>
    </citation>
    <scope>NUCLEOTIDE SEQUENCE [LARGE SCALE GENOMIC DNA]</scope>
    <source>
        <strain evidence="9">wild</strain>
    </source>
</reference>
<dbReference type="AlphaFoldDB" id="A0A6J8BB57"/>
<dbReference type="GO" id="GO:0003964">
    <property type="term" value="F:RNA-directed DNA polymerase activity"/>
    <property type="evidence" value="ECO:0007669"/>
    <property type="project" value="UniProtKB-KW"/>
</dbReference>
<dbReference type="EMBL" id="CACVKT020002953">
    <property type="protein sequence ID" value="CAC5380843.1"/>
    <property type="molecule type" value="Genomic_DNA"/>
</dbReference>
<evidence type="ECO:0000313" key="9">
    <source>
        <dbReference type="Proteomes" id="UP000507470"/>
    </source>
</evidence>
<keyword evidence="5" id="KW-0378">Hydrolase</keyword>
<gene>
    <name evidence="8" type="ORF">MCOR_16773</name>
</gene>
<dbReference type="InterPro" id="IPR043502">
    <property type="entry name" value="DNA/RNA_pol_sf"/>
</dbReference>